<comment type="caution">
    <text evidence="2">The sequence shown here is derived from an EMBL/GenBank/DDBJ whole genome shotgun (WGS) entry which is preliminary data.</text>
</comment>
<keyword evidence="3" id="KW-1185">Reference proteome</keyword>
<dbReference type="Proteomes" id="UP001500621">
    <property type="component" value="Unassembled WGS sequence"/>
</dbReference>
<gene>
    <name evidence="2" type="ORF">GCM10023226_02750</name>
</gene>
<evidence type="ECO:0000313" key="2">
    <source>
        <dbReference type="EMBL" id="GAA4669745.1"/>
    </source>
</evidence>
<protein>
    <submittedName>
        <fullName evidence="2">Uncharacterized protein</fullName>
    </submittedName>
</protein>
<feature type="region of interest" description="Disordered" evidence="1">
    <location>
        <begin position="1"/>
        <end position="21"/>
    </location>
</feature>
<reference evidence="3" key="1">
    <citation type="journal article" date="2019" name="Int. J. Syst. Evol. Microbiol.">
        <title>The Global Catalogue of Microorganisms (GCM) 10K type strain sequencing project: providing services to taxonomists for standard genome sequencing and annotation.</title>
        <authorList>
            <consortium name="The Broad Institute Genomics Platform"/>
            <consortium name="The Broad Institute Genome Sequencing Center for Infectious Disease"/>
            <person name="Wu L."/>
            <person name="Ma J."/>
        </authorList>
    </citation>
    <scope>NUCLEOTIDE SEQUENCE [LARGE SCALE GENOMIC DNA]</scope>
    <source>
        <strain evidence="3">JCM 18127</strain>
    </source>
</reference>
<organism evidence="2 3">
    <name type="scientific">Nocardioides nanhaiensis</name>
    <dbReference type="NCBI Taxonomy" id="1476871"/>
    <lineage>
        <taxon>Bacteria</taxon>
        <taxon>Bacillati</taxon>
        <taxon>Actinomycetota</taxon>
        <taxon>Actinomycetes</taxon>
        <taxon>Propionibacteriales</taxon>
        <taxon>Nocardioidaceae</taxon>
        <taxon>Nocardioides</taxon>
    </lineage>
</organism>
<accession>A0ABP8VRM7</accession>
<dbReference type="RefSeq" id="WP_345262253.1">
    <property type="nucleotide sequence ID" value="NZ_BAABIM010000001.1"/>
</dbReference>
<proteinExistence type="predicted"/>
<name>A0ABP8VRM7_9ACTN</name>
<evidence type="ECO:0000313" key="3">
    <source>
        <dbReference type="Proteomes" id="UP001500621"/>
    </source>
</evidence>
<sequence>MTRGRPDSADADRLAEVQRRRDDHTRSLLDLLTRRPDLEGVHARADWAAESLRWTA</sequence>
<dbReference type="EMBL" id="BAABIM010000001">
    <property type="protein sequence ID" value="GAA4669745.1"/>
    <property type="molecule type" value="Genomic_DNA"/>
</dbReference>
<evidence type="ECO:0000256" key="1">
    <source>
        <dbReference type="SAM" id="MobiDB-lite"/>
    </source>
</evidence>